<name>A0ACC0A2J5_CATRO</name>
<gene>
    <name evidence="1" type="ORF">M9H77_30790</name>
</gene>
<dbReference type="EMBL" id="CM044707">
    <property type="protein sequence ID" value="KAI5653603.1"/>
    <property type="molecule type" value="Genomic_DNA"/>
</dbReference>
<accession>A0ACC0A2J5</accession>
<evidence type="ECO:0000313" key="1">
    <source>
        <dbReference type="EMBL" id="KAI5653603.1"/>
    </source>
</evidence>
<sequence>MAVVMKKVQTIIRWCMVSIGSTLGCTPSQHDIQETFPVQPWRRCPREHVPDRGAHGVKRGARRHPGYGAGGGRPPIPPALQRHEHVDPGPAVVERVEESGSGQPHDDPFDNPNLDMPSFSLGLTPVSQPHPSGSGTSQILPRAIRICIISITAFYSLRVFRNFGHHLLQAQPVHQRHISLHLRHPCLTKRSGRITWTVFSLSALGIVLMVSDEPSMLYNTVNNDGDEVDGSDGDDAVSSQSESDDDNDPEEGEFHPPLNP</sequence>
<keyword evidence="2" id="KW-1185">Reference proteome</keyword>
<protein>
    <submittedName>
        <fullName evidence="1">Uncharacterized protein</fullName>
    </submittedName>
</protein>
<dbReference type="Proteomes" id="UP001060085">
    <property type="component" value="Linkage Group LG07"/>
</dbReference>
<evidence type="ECO:0000313" key="2">
    <source>
        <dbReference type="Proteomes" id="UP001060085"/>
    </source>
</evidence>
<reference evidence="2" key="1">
    <citation type="journal article" date="2023" name="Nat. Plants">
        <title>Single-cell RNA sequencing provides a high-resolution roadmap for understanding the multicellular compartmentation of specialized metabolism.</title>
        <authorList>
            <person name="Sun S."/>
            <person name="Shen X."/>
            <person name="Li Y."/>
            <person name="Li Y."/>
            <person name="Wang S."/>
            <person name="Li R."/>
            <person name="Zhang H."/>
            <person name="Shen G."/>
            <person name="Guo B."/>
            <person name="Wei J."/>
            <person name="Xu J."/>
            <person name="St-Pierre B."/>
            <person name="Chen S."/>
            <person name="Sun C."/>
        </authorList>
    </citation>
    <scope>NUCLEOTIDE SEQUENCE [LARGE SCALE GENOMIC DNA]</scope>
</reference>
<proteinExistence type="predicted"/>
<organism evidence="1 2">
    <name type="scientific">Catharanthus roseus</name>
    <name type="common">Madagascar periwinkle</name>
    <name type="synonym">Vinca rosea</name>
    <dbReference type="NCBI Taxonomy" id="4058"/>
    <lineage>
        <taxon>Eukaryota</taxon>
        <taxon>Viridiplantae</taxon>
        <taxon>Streptophyta</taxon>
        <taxon>Embryophyta</taxon>
        <taxon>Tracheophyta</taxon>
        <taxon>Spermatophyta</taxon>
        <taxon>Magnoliopsida</taxon>
        <taxon>eudicotyledons</taxon>
        <taxon>Gunneridae</taxon>
        <taxon>Pentapetalae</taxon>
        <taxon>asterids</taxon>
        <taxon>lamiids</taxon>
        <taxon>Gentianales</taxon>
        <taxon>Apocynaceae</taxon>
        <taxon>Rauvolfioideae</taxon>
        <taxon>Vinceae</taxon>
        <taxon>Catharanthinae</taxon>
        <taxon>Catharanthus</taxon>
    </lineage>
</organism>
<comment type="caution">
    <text evidence="1">The sequence shown here is derived from an EMBL/GenBank/DDBJ whole genome shotgun (WGS) entry which is preliminary data.</text>
</comment>